<protein>
    <submittedName>
        <fullName evidence="3">DUF3558 family protein</fullName>
    </submittedName>
</protein>
<sequence length="175" mass="17390">MRALSRAAIAAVAGAAILSTASCGAGAPGNGDKDEEGSASGLAQVDPCTMVPTDVLASFGLRGPGDPDSNGASEPGCYFAGDPISGTFYKNQEMTVATYGDKPGIWERYDRKQVDGRAAASGVATGAGDTGVCTTLFDAGGGVIILTVSNKGEASIDSCAEGLKIAEKIAPGLPK</sequence>
<dbReference type="EMBL" id="JAQGLA010000063">
    <property type="protein sequence ID" value="MDA3629268.1"/>
    <property type="molecule type" value="Genomic_DNA"/>
</dbReference>
<feature type="signal peptide" evidence="2">
    <location>
        <begin position="1"/>
        <end position="25"/>
    </location>
</feature>
<keyword evidence="2" id="KW-0732">Signal</keyword>
<dbReference type="Proteomes" id="UP001210380">
    <property type="component" value="Unassembled WGS sequence"/>
</dbReference>
<dbReference type="Pfam" id="PF12079">
    <property type="entry name" value="DUF3558"/>
    <property type="match status" value="1"/>
</dbReference>
<dbReference type="PROSITE" id="PS51257">
    <property type="entry name" value="PROKAR_LIPOPROTEIN"/>
    <property type="match status" value="1"/>
</dbReference>
<evidence type="ECO:0000256" key="1">
    <source>
        <dbReference type="SAM" id="MobiDB-lite"/>
    </source>
</evidence>
<dbReference type="RefSeq" id="WP_270952263.1">
    <property type="nucleotide sequence ID" value="NZ_JAQGLA010000063.1"/>
</dbReference>
<dbReference type="InterPro" id="IPR024520">
    <property type="entry name" value="DUF3558"/>
</dbReference>
<gene>
    <name evidence="3" type="ORF">OU415_27820</name>
</gene>
<comment type="caution">
    <text evidence="3">The sequence shown here is derived from an EMBL/GenBank/DDBJ whole genome shotgun (WGS) entry which is preliminary data.</text>
</comment>
<evidence type="ECO:0000313" key="3">
    <source>
        <dbReference type="EMBL" id="MDA3629268.1"/>
    </source>
</evidence>
<proteinExistence type="predicted"/>
<evidence type="ECO:0000256" key="2">
    <source>
        <dbReference type="SAM" id="SignalP"/>
    </source>
</evidence>
<reference evidence="3 4" key="1">
    <citation type="submission" date="2022-11" db="EMBL/GenBank/DDBJ databases">
        <title>Draft genome sequence of Saccharopolyspora sp. WRP15-2 isolated from rhizosphere soils of wild rice in Thailand.</title>
        <authorList>
            <person name="Duangmal K."/>
            <person name="Kammanee S."/>
            <person name="Muangham S."/>
        </authorList>
    </citation>
    <scope>NUCLEOTIDE SEQUENCE [LARGE SCALE GENOMIC DNA]</scope>
    <source>
        <strain evidence="3 4">WRP15-2</strain>
    </source>
</reference>
<feature type="region of interest" description="Disordered" evidence="1">
    <location>
        <begin position="24"/>
        <end position="45"/>
    </location>
</feature>
<name>A0ABT4V612_9PSEU</name>
<keyword evidence="4" id="KW-1185">Reference proteome</keyword>
<organism evidence="3 4">
    <name type="scientific">Saccharopolyspora oryzae</name>
    <dbReference type="NCBI Taxonomy" id="2997343"/>
    <lineage>
        <taxon>Bacteria</taxon>
        <taxon>Bacillati</taxon>
        <taxon>Actinomycetota</taxon>
        <taxon>Actinomycetes</taxon>
        <taxon>Pseudonocardiales</taxon>
        <taxon>Pseudonocardiaceae</taxon>
        <taxon>Saccharopolyspora</taxon>
    </lineage>
</organism>
<feature type="chain" id="PRO_5046704262" evidence="2">
    <location>
        <begin position="26"/>
        <end position="175"/>
    </location>
</feature>
<evidence type="ECO:0000313" key="4">
    <source>
        <dbReference type="Proteomes" id="UP001210380"/>
    </source>
</evidence>
<accession>A0ABT4V612</accession>